<dbReference type="InterPro" id="IPR002541">
    <property type="entry name" value="Cyt_c_assembly"/>
</dbReference>
<sequence>MKKLQDILISTRTMAVLLLVYAFAMAYATFLENDYGTPTAKALIYEAKWFELIMFLLILNFIGNIGRYRLWKREKWPVLVFHLAFVLIFIGGAITRYISFEGTMHIREGETSNEIVTDKNFLKVQIEEKGDVLNYKDIPYLMSPLHKDLEATYDFHGKQVKVVAKEYVQRKKDSLLADPNGAEYLHLVSTGQTGRQNIFIKPGETKSINGTLVTFNRAIEGAVEFKNEGGKLFIKTPVDASYMTMATQATGTTVKDEFQPLALRSLYSINELKLVVPEGLKKGKLIAIEGDRKKDQNVPDMLTVELQGPKTKQMVDLSVEKGNPNAYKQVTMDGLNIMIGFGPKIYNTPFSLKLDDFVMETYPGSSSPSAYESHIKIVDEGKQTPFKIYMNHVLNHKGYRFFQSSFDPDRMGTVLSVNHDYWGTLISYIGYTFLFGGMFFMFFWKGTHFWKLNKMLKDVNKKKAAAVILLLLSFGLNAQKIETHGTTDGSREHIHVEGDNHSHAQGSETLKPQGAQPFTKMKVVSADEIIARNKISEEHADKFGYLLVQNFEGRIVPINTEALDVLRKLYKKDEFKGTDGKALTANQWFLSVNIDTPSWTMVPMIKVGTKGGDELKNKTKADEDGYTSLMNLFPADANGNLRYILESDYNTAFRKKPAEQTNYDKEVIAVNERVQIFNEFFSGQFMRIVPVKNDANHTWHSWLDQKMEPDMESQQVMGPYFAEVLQAQQSGNWAKADAQLAKLSDYQQKWGKAVVPAKSKVDLEVFMNKVNINFKLLIFYTLIGGLLLILGFVELFKSKKVLNKAIKIIIVLGIVGYLFHFLGLVARWYISGHAPWSNGYEAIIFISWVGITAGLLLYRNSNALIPAAGFMVAVIMMGFAHGGSALDPQITPLVPVLKSYWLIVHVAIITSSYGFFALSMIIAVISLVFYIISNKETYKLHHDTTLKELVIVSEMSLTIGLFALTVGNFLGGIWANESWGRYWSWDPKETWAFISIMVYAFVLHMRLVPGLRSRWAFHVATMFAFCSMVMTYFGVNYYLSGLHSYAAGDPVPVPAWVYIGLATMALLSAASYYKFRILNKK</sequence>
<keyword evidence="4 6" id="KW-1133">Transmembrane helix</keyword>
<dbReference type="RefSeq" id="WP_214589703.1">
    <property type="nucleotide sequence ID" value="NZ_JAUHGV010000003.1"/>
</dbReference>
<dbReference type="GO" id="GO:0017004">
    <property type="term" value="P:cytochrome complex assembly"/>
    <property type="evidence" value="ECO:0007669"/>
    <property type="project" value="UniProtKB-KW"/>
</dbReference>
<feature type="domain" description="Cytochrome c assembly protein" evidence="7">
    <location>
        <begin position="836"/>
        <end position="1043"/>
    </location>
</feature>
<evidence type="ECO:0000313" key="9">
    <source>
        <dbReference type="EMBL" id="MDN4011706.1"/>
    </source>
</evidence>
<keyword evidence="2 6" id="KW-0812">Transmembrane</keyword>
<feature type="transmembrane region" description="Helical" evidence="6">
    <location>
        <begin position="49"/>
        <end position="66"/>
    </location>
</feature>
<dbReference type="EMBL" id="JAUHGV010000003">
    <property type="protein sequence ID" value="MDN4011706.1"/>
    <property type="molecule type" value="Genomic_DNA"/>
</dbReference>
<reference evidence="9" key="1">
    <citation type="submission" date="2023-06" db="EMBL/GenBank/DDBJ databases">
        <title>Two Chryseobacterium gambrini strains from China.</title>
        <authorList>
            <person name="Zeng J."/>
            <person name="Wu Y."/>
        </authorList>
    </citation>
    <scope>NUCLEOTIDE SEQUENCE</scope>
    <source>
        <strain evidence="9">SQ219</strain>
    </source>
</reference>
<dbReference type="Pfam" id="PF05140">
    <property type="entry name" value="ResB"/>
    <property type="match status" value="2"/>
</dbReference>
<dbReference type="Proteomes" id="UP001225933">
    <property type="component" value="Unassembled WGS sequence"/>
</dbReference>
<dbReference type="PANTHER" id="PTHR30071">
    <property type="entry name" value="HEME EXPORTER PROTEIN C"/>
    <property type="match status" value="1"/>
</dbReference>
<feature type="transmembrane region" description="Helical" evidence="6">
    <location>
        <begin position="949"/>
        <end position="970"/>
    </location>
</feature>
<dbReference type="AlphaFoldDB" id="A0AAJ1VJI2"/>
<dbReference type="Pfam" id="PF01578">
    <property type="entry name" value="Cytochrom_C_asm"/>
    <property type="match status" value="1"/>
</dbReference>
<feature type="transmembrane region" description="Helical" evidence="6">
    <location>
        <begin position="78"/>
        <end position="98"/>
    </location>
</feature>
<comment type="caution">
    <text evidence="9">The sequence shown here is derived from an EMBL/GenBank/DDBJ whole genome shotgun (WGS) entry which is preliminary data.</text>
</comment>
<accession>A0AAJ1VJI2</accession>
<evidence type="ECO:0000256" key="2">
    <source>
        <dbReference type="ARBA" id="ARBA00022692"/>
    </source>
</evidence>
<evidence type="ECO:0000256" key="6">
    <source>
        <dbReference type="SAM" id="Phobius"/>
    </source>
</evidence>
<feature type="transmembrane region" description="Helical" evidence="6">
    <location>
        <begin position="464"/>
        <end position="481"/>
    </location>
</feature>
<feature type="domain" description="ResB-like" evidence="8">
    <location>
        <begin position="75"/>
        <end position="119"/>
    </location>
</feature>
<feature type="transmembrane region" description="Helical" evidence="6">
    <location>
        <begin position="1055"/>
        <end position="1075"/>
    </location>
</feature>
<feature type="transmembrane region" description="Helical" evidence="6">
    <location>
        <begin position="842"/>
        <end position="858"/>
    </location>
</feature>
<evidence type="ECO:0000313" key="10">
    <source>
        <dbReference type="Proteomes" id="UP001225933"/>
    </source>
</evidence>
<protein>
    <submittedName>
        <fullName evidence="9">Cytochrome c biogenesis protein CcsA</fullName>
    </submittedName>
</protein>
<evidence type="ECO:0000259" key="8">
    <source>
        <dbReference type="Pfam" id="PF05140"/>
    </source>
</evidence>
<gene>
    <name evidence="9" type="primary">ccsA</name>
    <name evidence="9" type="ORF">QX233_04465</name>
</gene>
<dbReference type="PANTHER" id="PTHR30071:SF1">
    <property type="entry name" value="CYTOCHROME B_B6 PROTEIN-RELATED"/>
    <property type="match status" value="1"/>
</dbReference>
<dbReference type="InterPro" id="IPR045062">
    <property type="entry name" value="Cyt_c_biogenesis_CcsA/CcmC"/>
</dbReference>
<feature type="transmembrane region" description="Helical" evidence="6">
    <location>
        <begin position="7"/>
        <end position="29"/>
    </location>
</feature>
<organism evidence="9 10">
    <name type="scientific">Chryseobacterium gambrini</name>
    <dbReference type="NCBI Taxonomy" id="373672"/>
    <lineage>
        <taxon>Bacteria</taxon>
        <taxon>Pseudomonadati</taxon>
        <taxon>Bacteroidota</taxon>
        <taxon>Flavobacteriia</taxon>
        <taxon>Flavobacteriales</taxon>
        <taxon>Weeksellaceae</taxon>
        <taxon>Chryseobacterium group</taxon>
        <taxon>Chryseobacterium</taxon>
    </lineage>
</organism>
<keyword evidence="5 6" id="KW-0472">Membrane</keyword>
<feature type="transmembrane region" description="Helical" evidence="6">
    <location>
        <begin position="421"/>
        <end position="444"/>
    </location>
</feature>
<feature type="transmembrane region" description="Helical" evidence="6">
    <location>
        <begin position="990"/>
        <end position="1008"/>
    </location>
</feature>
<keyword evidence="3" id="KW-0201">Cytochrome c-type biogenesis</keyword>
<feature type="transmembrane region" description="Helical" evidence="6">
    <location>
        <begin position="900"/>
        <end position="929"/>
    </location>
</feature>
<feature type="transmembrane region" description="Helical" evidence="6">
    <location>
        <begin position="777"/>
        <end position="796"/>
    </location>
</feature>
<evidence type="ECO:0000256" key="4">
    <source>
        <dbReference type="ARBA" id="ARBA00022989"/>
    </source>
</evidence>
<dbReference type="GO" id="GO:0005886">
    <property type="term" value="C:plasma membrane"/>
    <property type="evidence" value="ECO:0007669"/>
    <property type="project" value="TreeGrafter"/>
</dbReference>
<proteinExistence type="predicted"/>
<feature type="domain" description="ResB-like" evidence="8">
    <location>
        <begin position="341"/>
        <end position="407"/>
    </location>
</feature>
<evidence type="ECO:0000256" key="5">
    <source>
        <dbReference type="ARBA" id="ARBA00023136"/>
    </source>
</evidence>
<comment type="subcellular location">
    <subcellularLocation>
        <location evidence="1">Membrane</location>
        <topology evidence="1">Multi-pass membrane protein</topology>
    </subcellularLocation>
</comment>
<evidence type="ECO:0000259" key="7">
    <source>
        <dbReference type="Pfam" id="PF01578"/>
    </source>
</evidence>
<evidence type="ECO:0000256" key="3">
    <source>
        <dbReference type="ARBA" id="ARBA00022748"/>
    </source>
</evidence>
<feature type="transmembrane region" description="Helical" evidence="6">
    <location>
        <begin position="863"/>
        <end position="880"/>
    </location>
</feature>
<evidence type="ECO:0000256" key="1">
    <source>
        <dbReference type="ARBA" id="ARBA00004141"/>
    </source>
</evidence>
<dbReference type="InterPro" id="IPR007816">
    <property type="entry name" value="ResB-like_domain"/>
</dbReference>
<name>A0AAJ1VJI2_9FLAO</name>
<dbReference type="GO" id="GO:0020037">
    <property type="term" value="F:heme binding"/>
    <property type="evidence" value="ECO:0007669"/>
    <property type="project" value="InterPro"/>
</dbReference>
<feature type="transmembrane region" description="Helical" evidence="6">
    <location>
        <begin position="1015"/>
        <end position="1035"/>
    </location>
</feature>
<feature type="transmembrane region" description="Helical" evidence="6">
    <location>
        <begin position="808"/>
        <end position="830"/>
    </location>
</feature>